<dbReference type="RefSeq" id="WP_153470685.1">
    <property type="nucleotide sequence ID" value="NZ_WBOF01000005.1"/>
</dbReference>
<proteinExistence type="predicted"/>
<dbReference type="Proteomes" id="UP000450000">
    <property type="component" value="Unassembled WGS sequence"/>
</dbReference>
<evidence type="ECO:0000313" key="2">
    <source>
        <dbReference type="Proteomes" id="UP000450000"/>
    </source>
</evidence>
<dbReference type="EMBL" id="WBOF01000005">
    <property type="protein sequence ID" value="MQS17553.1"/>
    <property type="molecule type" value="Genomic_DNA"/>
</dbReference>
<dbReference type="AlphaFoldDB" id="A0A6N7L659"/>
<evidence type="ECO:0000313" key="1">
    <source>
        <dbReference type="EMBL" id="MQS17553.1"/>
    </source>
</evidence>
<dbReference type="OrthoDB" id="4225165at2"/>
<name>A0A6N7L659_9ACTN</name>
<protein>
    <submittedName>
        <fullName evidence="1">Uncharacterized protein</fullName>
    </submittedName>
</protein>
<sequence>MSTPTTSRVRLDPVLADRVMDAQHLAGLPIAHGGHGPGVHVRPAEPLNDDDACRGLIALHWLPSRRLAAAAATEQHRQPAHYAQQLVVNTVQHALTVLLPHLGTTAARAFQLWEVRVTAAVPLPHELTGLPGPRPSGPQPIASGIRPDVTTAVRRSAALAGLPVATHPGDPGITLRPCPPLDVDDDTAGIADLGWNPSRRLAAATSGTAWNLRTAVEDAVRQALPVALGACGLDVWWRRPDGLPPQLRAYGPSEDPPIRR</sequence>
<keyword evidence="2" id="KW-1185">Reference proteome</keyword>
<comment type="caution">
    <text evidence="1">The sequence shown here is derived from an EMBL/GenBank/DDBJ whole genome shotgun (WGS) entry which is preliminary data.</text>
</comment>
<gene>
    <name evidence="1" type="ORF">F7Q99_36550</name>
</gene>
<accession>A0A6N7L659</accession>
<organism evidence="1 2">
    <name type="scientific">Streptomyces kaniharaensis</name>
    <dbReference type="NCBI Taxonomy" id="212423"/>
    <lineage>
        <taxon>Bacteria</taxon>
        <taxon>Bacillati</taxon>
        <taxon>Actinomycetota</taxon>
        <taxon>Actinomycetes</taxon>
        <taxon>Kitasatosporales</taxon>
        <taxon>Streptomycetaceae</taxon>
        <taxon>Streptomyces</taxon>
    </lineage>
</organism>
<reference evidence="1 2" key="1">
    <citation type="submission" date="2019-09" db="EMBL/GenBank/DDBJ databases">
        <title>Genome Sequences of Streptomyces kaniharaensis ATCC 21070.</title>
        <authorList>
            <person name="Zhu W."/>
            <person name="De Crecy-Lagard V."/>
            <person name="Richards N.G."/>
        </authorList>
    </citation>
    <scope>NUCLEOTIDE SEQUENCE [LARGE SCALE GENOMIC DNA]</scope>
    <source>
        <strain evidence="1 2">SF-557</strain>
    </source>
</reference>